<evidence type="ECO:0000313" key="3">
    <source>
        <dbReference type="EMBL" id="GMT14387.1"/>
    </source>
</evidence>
<dbReference type="Pfam" id="PF13516">
    <property type="entry name" value="LRR_6"/>
    <property type="match status" value="2"/>
</dbReference>
<feature type="compositionally biased region" description="Low complexity" evidence="1">
    <location>
        <begin position="46"/>
        <end position="62"/>
    </location>
</feature>
<gene>
    <name evidence="3" type="ORF">PFISCL1PPCAC_5684</name>
</gene>
<dbReference type="PROSITE" id="PS50181">
    <property type="entry name" value="FBOX"/>
    <property type="match status" value="1"/>
</dbReference>
<dbReference type="EMBL" id="BTSY01000002">
    <property type="protein sequence ID" value="GMT14387.1"/>
    <property type="molecule type" value="Genomic_DNA"/>
</dbReference>
<dbReference type="Gene3D" id="3.80.10.10">
    <property type="entry name" value="Ribonuclease Inhibitor"/>
    <property type="match status" value="1"/>
</dbReference>
<dbReference type="GO" id="GO:0019005">
    <property type="term" value="C:SCF ubiquitin ligase complex"/>
    <property type="evidence" value="ECO:0007669"/>
    <property type="project" value="TreeGrafter"/>
</dbReference>
<dbReference type="InterPro" id="IPR032675">
    <property type="entry name" value="LRR_dom_sf"/>
</dbReference>
<evidence type="ECO:0000313" key="4">
    <source>
        <dbReference type="Proteomes" id="UP001432322"/>
    </source>
</evidence>
<feature type="non-terminal residue" evidence="3">
    <location>
        <position position="1"/>
    </location>
</feature>
<dbReference type="Pfam" id="PF12937">
    <property type="entry name" value="F-box-like"/>
    <property type="match status" value="1"/>
</dbReference>
<dbReference type="AlphaFoldDB" id="A0AAV5V6H3"/>
<dbReference type="GO" id="GO:0031146">
    <property type="term" value="P:SCF-dependent proteasomal ubiquitin-dependent protein catabolic process"/>
    <property type="evidence" value="ECO:0007669"/>
    <property type="project" value="TreeGrafter"/>
</dbReference>
<feature type="domain" description="F-box" evidence="2">
    <location>
        <begin position="96"/>
        <end position="142"/>
    </location>
</feature>
<dbReference type="InterPro" id="IPR001810">
    <property type="entry name" value="F-box_dom"/>
</dbReference>
<evidence type="ECO:0000259" key="2">
    <source>
        <dbReference type="PROSITE" id="PS50181"/>
    </source>
</evidence>
<accession>A0AAV5V6H3</accession>
<organism evidence="3 4">
    <name type="scientific">Pristionchus fissidentatus</name>
    <dbReference type="NCBI Taxonomy" id="1538716"/>
    <lineage>
        <taxon>Eukaryota</taxon>
        <taxon>Metazoa</taxon>
        <taxon>Ecdysozoa</taxon>
        <taxon>Nematoda</taxon>
        <taxon>Chromadorea</taxon>
        <taxon>Rhabditida</taxon>
        <taxon>Rhabditina</taxon>
        <taxon>Diplogasteromorpha</taxon>
        <taxon>Diplogasteroidea</taxon>
        <taxon>Neodiplogasteridae</taxon>
        <taxon>Pristionchus</taxon>
    </lineage>
</organism>
<dbReference type="InterPro" id="IPR001611">
    <property type="entry name" value="Leu-rich_rpt"/>
</dbReference>
<keyword evidence="4" id="KW-1185">Reference proteome</keyword>
<reference evidence="3" key="1">
    <citation type="submission" date="2023-10" db="EMBL/GenBank/DDBJ databases">
        <title>Genome assembly of Pristionchus species.</title>
        <authorList>
            <person name="Yoshida K."/>
            <person name="Sommer R.J."/>
        </authorList>
    </citation>
    <scope>NUCLEOTIDE SEQUENCE</scope>
    <source>
        <strain evidence="3">RS5133</strain>
    </source>
</reference>
<evidence type="ECO:0000256" key="1">
    <source>
        <dbReference type="SAM" id="MobiDB-lite"/>
    </source>
</evidence>
<sequence>FFMFSGGDRKRQNEKMDEDYLEMDCSSQENSQDDLVRSADSGVPNSSFNSDRSMSSRSGRTSPGVLMSLKKNVDSFYRTPGALKFRRRCPPPDTIQDVILGLPDDVLLHIINRLPLLDLVSVMQSCKKFNMIAEASASWRYLDLGERTIPDDVIRRIIMRGTTVLRLCGTNITRANYEGDNDAFSSKLTHLDLTSLSFIGDTQSIVTRVVISSNYLTHLSLSGCDVTLSMASHLSLNCRLSHLDLSMCGNLSPSNLSLILSRAGRTLEELNVSCSRVGREGGMTIATNCTAHLLRLDLSGSATYENPDDSIDDEVVATLVQNCPRLLELHLADSPNISEAAYDSAMELRYMSYLALSRCYGIHPQVYLSAGRLKYLSIYGLLSEEGVNTLRSRLPDTKINELELAISTVARPTPAPHVTSLWGIKVRPFVSYS</sequence>
<proteinExistence type="predicted"/>
<dbReference type="PANTHER" id="PTHR13318">
    <property type="entry name" value="PARTNER OF PAIRED, ISOFORM B-RELATED"/>
    <property type="match status" value="1"/>
</dbReference>
<dbReference type="PANTHER" id="PTHR13318:SF190">
    <property type="entry name" value="PARTNER OF PAIRED, ISOFORM B"/>
    <property type="match status" value="1"/>
</dbReference>
<comment type="caution">
    <text evidence="3">The sequence shown here is derived from an EMBL/GenBank/DDBJ whole genome shotgun (WGS) entry which is preliminary data.</text>
</comment>
<feature type="region of interest" description="Disordered" evidence="1">
    <location>
        <begin position="21"/>
        <end position="64"/>
    </location>
</feature>
<dbReference type="Proteomes" id="UP001432322">
    <property type="component" value="Unassembled WGS sequence"/>
</dbReference>
<protein>
    <recommendedName>
        <fullName evidence="2">F-box domain-containing protein</fullName>
    </recommendedName>
</protein>
<dbReference type="InterPro" id="IPR036047">
    <property type="entry name" value="F-box-like_dom_sf"/>
</dbReference>
<name>A0AAV5V6H3_9BILA</name>
<dbReference type="SUPFAM" id="SSF81383">
    <property type="entry name" value="F-box domain"/>
    <property type="match status" value="1"/>
</dbReference>
<dbReference type="SMART" id="SM00256">
    <property type="entry name" value="FBOX"/>
    <property type="match status" value="1"/>
</dbReference>
<dbReference type="SUPFAM" id="SSF52047">
    <property type="entry name" value="RNI-like"/>
    <property type="match status" value="1"/>
</dbReference>